<organism evidence="1 2">
    <name type="scientific">Tanacetum coccineum</name>
    <dbReference type="NCBI Taxonomy" id="301880"/>
    <lineage>
        <taxon>Eukaryota</taxon>
        <taxon>Viridiplantae</taxon>
        <taxon>Streptophyta</taxon>
        <taxon>Embryophyta</taxon>
        <taxon>Tracheophyta</taxon>
        <taxon>Spermatophyta</taxon>
        <taxon>Magnoliopsida</taxon>
        <taxon>eudicotyledons</taxon>
        <taxon>Gunneridae</taxon>
        <taxon>Pentapetalae</taxon>
        <taxon>asterids</taxon>
        <taxon>campanulids</taxon>
        <taxon>Asterales</taxon>
        <taxon>Asteraceae</taxon>
        <taxon>Asteroideae</taxon>
        <taxon>Anthemideae</taxon>
        <taxon>Anthemidinae</taxon>
        <taxon>Tanacetum</taxon>
    </lineage>
</organism>
<keyword evidence="2" id="KW-1185">Reference proteome</keyword>
<evidence type="ECO:0000313" key="1">
    <source>
        <dbReference type="EMBL" id="GJT71086.1"/>
    </source>
</evidence>
<evidence type="ECO:0000313" key="2">
    <source>
        <dbReference type="Proteomes" id="UP001151760"/>
    </source>
</evidence>
<name>A0ABQ5G613_9ASTR</name>
<reference evidence="1" key="2">
    <citation type="submission" date="2022-01" db="EMBL/GenBank/DDBJ databases">
        <authorList>
            <person name="Yamashiro T."/>
            <person name="Shiraishi A."/>
            <person name="Satake H."/>
            <person name="Nakayama K."/>
        </authorList>
    </citation>
    <scope>NUCLEOTIDE SEQUENCE</scope>
</reference>
<comment type="caution">
    <text evidence="1">The sequence shown here is derived from an EMBL/GenBank/DDBJ whole genome shotgun (WGS) entry which is preliminary data.</text>
</comment>
<sequence length="120" mass="13736">MEIFSRLYINEIVAGHGVPVSIISDRDRLFKVVERLGLGAYPLRLHHTTCGHLDISSVKLEEMPGRRQEAEKEWDSYCKSSLESPTRTKTYLRTRRRDEAKVSATVRERYGLGRATEISG</sequence>
<gene>
    <name evidence="1" type="ORF">Tco_1030372</name>
</gene>
<reference evidence="1" key="1">
    <citation type="journal article" date="2022" name="Int. J. Mol. Sci.">
        <title>Draft Genome of Tanacetum Coccineum: Genomic Comparison of Closely Related Tanacetum-Family Plants.</title>
        <authorList>
            <person name="Yamashiro T."/>
            <person name="Shiraishi A."/>
            <person name="Nakayama K."/>
            <person name="Satake H."/>
        </authorList>
    </citation>
    <scope>NUCLEOTIDE SEQUENCE</scope>
</reference>
<protein>
    <recommendedName>
        <fullName evidence="3">Integrase catalytic domain-containing protein</fullName>
    </recommendedName>
</protein>
<accession>A0ABQ5G613</accession>
<dbReference type="Proteomes" id="UP001151760">
    <property type="component" value="Unassembled WGS sequence"/>
</dbReference>
<dbReference type="EMBL" id="BQNB010018138">
    <property type="protein sequence ID" value="GJT71086.1"/>
    <property type="molecule type" value="Genomic_DNA"/>
</dbReference>
<proteinExistence type="predicted"/>
<evidence type="ECO:0008006" key="3">
    <source>
        <dbReference type="Google" id="ProtNLM"/>
    </source>
</evidence>